<evidence type="ECO:0000313" key="4">
    <source>
        <dbReference type="Proteomes" id="UP000283805"/>
    </source>
</evidence>
<dbReference type="RefSeq" id="WP_120243404.1">
    <property type="nucleotide sequence ID" value="NZ_RAPO01000001.1"/>
</dbReference>
<dbReference type="InterPro" id="IPR006016">
    <property type="entry name" value="UspA"/>
</dbReference>
<sequence>MYDEILVPTDGSPSSESAIDHALHIARQNDATLHPMYVVDPADMGDLGDEPAELRAQCSEVTQPVLEAAQEAGLEAEQHVLEGTPNERIVEYAGDTSIDLIVMGTRGKNGLSRVLLGSTAERVVRNAPVPVLTIRHGVEGEARVGNETEAA</sequence>
<proteinExistence type="inferred from homology"/>
<dbReference type="InterPro" id="IPR006015">
    <property type="entry name" value="Universal_stress_UspA"/>
</dbReference>
<evidence type="ECO:0000313" key="3">
    <source>
        <dbReference type="EMBL" id="RKD97925.1"/>
    </source>
</evidence>
<protein>
    <submittedName>
        <fullName evidence="3">Nucleotide-binding universal stress UspA family protein</fullName>
    </submittedName>
</protein>
<dbReference type="Pfam" id="PF00582">
    <property type="entry name" value="Usp"/>
    <property type="match status" value="1"/>
</dbReference>
<reference evidence="3 4" key="1">
    <citation type="submission" date="2018-09" db="EMBL/GenBank/DDBJ databases">
        <title>Genomic Encyclopedia of Archaeal and Bacterial Type Strains, Phase II (KMG-II): from individual species to whole genera.</title>
        <authorList>
            <person name="Goeker M."/>
        </authorList>
    </citation>
    <scope>NUCLEOTIDE SEQUENCE [LARGE SCALE GENOMIC DNA]</scope>
    <source>
        <strain evidence="3 4">DSM 13151</strain>
    </source>
</reference>
<dbReference type="Proteomes" id="UP000283805">
    <property type="component" value="Unassembled WGS sequence"/>
</dbReference>
<dbReference type="PANTHER" id="PTHR46268:SF6">
    <property type="entry name" value="UNIVERSAL STRESS PROTEIN UP12"/>
    <property type="match status" value="1"/>
</dbReference>
<organism evidence="3 4">
    <name type="scientific">Halopiger aswanensis</name>
    <dbReference type="NCBI Taxonomy" id="148449"/>
    <lineage>
        <taxon>Archaea</taxon>
        <taxon>Methanobacteriati</taxon>
        <taxon>Methanobacteriota</taxon>
        <taxon>Stenosarchaea group</taxon>
        <taxon>Halobacteria</taxon>
        <taxon>Halobacteriales</taxon>
        <taxon>Natrialbaceae</taxon>
        <taxon>Halopiger</taxon>
    </lineage>
</organism>
<dbReference type="PIRSF" id="PIRSF006276">
    <property type="entry name" value="UspA"/>
    <property type="match status" value="1"/>
</dbReference>
<evidence type="ECO:0000256" key="1">
    <source>
        <dbReference type="ARBA" id="ARBA00008791"/>
    </source>
</evidence>
<gene>
    <name evidence="3" type="ORF">ATJ93_0923</name>
</gene>
<dbReference type="SUPFAM" id="SSF52402">
    <property type="entry name" value="Adenine nucleotide alpha hydrolases-like"/>
    <property type="match status" value="1"/>
</dbReference>
<accession>A0A3R7HKN2</accession>
<dbReference type="PANTHER" id="PTHR46268">
    <property type="entry name" value="STRESS RESPONSE PROTEIN NHAX"/>
    <property type="match status" value="1"/>
</dbReference>
<comment type="similarity">
    <text evidence="1">Belongs to the universal stress protein A family.</text>
</comment>
<dbReference type="EMBL" id="RAPO01000001">
    <property type="protein sequence ID" value="RKD97925.1"/>
    <property type="molecule type" value="Genomic_DNA"/>
</dbReference>
<dbReference type="CDD" id="cd00293">
    <property type="entry name" value="USP-like"/>
    <property type="match status" value="1"/>
</dbReference>
<dbReference type="OrthoDB" id="105697at2157"/>
<dbReference type="AlphaFoldDB" id="A0A3R7HKN2"/>
<evidence type="ECO:0000259" key="2">
    <source>
        <dbReference type="Pfam" id="PF00582"/>
    </source>
</evidence>
<dbReference type="Gene3D" id="3.40.50.620">
    <property type="entry name" value="HUPs"/>
    <property type="match status" value="1"/>
</dbReference>
<name>A0A3R7HKN2_9EURY</name>
<dbReference type="PRINTS" id="PR01438">
    <property type="entry name" value="UNVRSLSTRESS"/>
</dbReference>
<feature type="domain" description="UspA" evidence="2">
    <location>
        <begin position="1"/>
        <end position="135"/>
    </location>
</feature>
<comment type="caution">
    <text evidence="3">The sequence shown here is derived from an EMBL/GenBank/DDBJ whole genome shotgun (WGS) entry which is preliminary data.</text>
</comment>
<keyword evidence="4" id="KW-1185">Reference proteome</keyword>
<dbReference type="InterPro" id="IPR014729">
    <property type="entry name" value="Rossmann-like_a/b/a_fold"/>
</dbReference>